<protein>
    <submittedName>
        <fullName evidence="2">ATP-dependent DNA ligase</fullName>
    </submittedName>
</protein>
<evidence type="ECO:0000313" key="2">
    <source>
        <dbReference type="EMBL" id="RCK69930.1"/>
    </source>
</evidence>
<proteinExistence type="predicted"/>
<dbReference type="InterPro" id="IPR052171">
    <property type="entry name" value="NHEJ_LigD"/>
</dbReference>
<evidence type="ECO:0000259" key="1">
    <source>
        <dbReference type="Pfam" id="PF21686"/>
    </source>
</evidence>
<name>A0A367YVV2_9ACTN</name>
<dbReference type="PANTHER" id="PTHR42705">
    <property type="entry name" value="BIFUNCTIONAL NON-HOMOLOGOUS END JOINING PROTEIN LIGD"/>
    <property type="match status" value="1"/>
</dbReference>
<dbReference type="GO" id="GO:0016874">
    <property type="term" value="F:ligase activity"/>
    <property type="evidence" value="ECO:0007669"/>
    <property type="project" value="UniProtKB-KW"/>
</dbReference>
<gene>
    <name evidence="2" type="ORF">DT076_07870</name>
</gene>
<dbReference type="RefSeq" id="WP_114126116.1">
    <property type="nucleotide sequence ID" value="NZ_QOUI01000004.1"/>
</dbReference>
<sequence length="323" mass="34586">MAAATTQTRAGVPVTSLDSELFDGAGATKRDLLDYLEAVAPFLLPELTGRPLSVIRVRPGQQPFMQKNLPASAPDWIPRVPIWAEASHREVSYALCEETRTLVWFGNQRAVEYHPTLHRRGADDASVLDRLVVDLDPPEGSDAFAAAAAVALVVREVLSGCGLAGAVKTSGSKGVHVVVPLAGGDPADAAAATRALAARTAALDPDRATVEYVKADRGGRVFVDSTRAGGATVVAAWSPRIRPGTPVSWPLAWDELTDVHPSDFTLRAVTARLGTDRWAELPDPQQLPANLVAEGHDIPVARVAAMHEGRRRARRRRETDDTD</sequence>
<dbReference type="Pfam" id="PF21686">
    <property type="entry name" value="LigD_Prim-Pol"/>
    <property type="match status" value="1"/>
</dbReference>
<dbReference type="PANTHER" id="PTHR42705:SF2">
    <property type="entry name" value="BIFUNCTIONAL NON-HOMOLOGOUS END JOINING PROTEIN LIGD"/>
    <property type="match status" value="1"/>
</dbReference>
<dbReference type="Proteomes" id="UP000252770">
    <property type="component" value="Unassembled WGS sequence"/>
</dbReference>
<keyword evidence="3" id="KW-1185">Reference proteome</keyword>
<accession>A0A367YVV2</accession>
<organism evidence="2 3">
    <name type="scientific">Desertihabitans brevis</name>
    <dbReference type="NCBI Taxonomy" id="2268447"/>
    <lineage>
        <taxon>Bacteria</taxon>
        <taxon>Bacillati</taxon>
        <taxon>Actinomycetota</taxon>
        <taxon>Actinomycetes</taxon>
        <taxon>Propionibacteriales</taxon>
        <taxon>Propionibacteriaceae</taxon>
        <taxon>Desertihabitans</taxon>
    </lineage>
</organism>
<reference evidence="2 3" key="1">
    <citation type="submission" date="2018-07" db="EMBL/GenBank/DDBJ databases">
        <title>Desertimonas flava gen. nov. sp. nov.</title>
        <authorList>
            <person name="Liu S."/>
        </authorList>
    </citation>
    <scope>NUCLEOTIDE SEQUENCE [LARGE SCALE GENOMIC DNA]</scope>
    <source>
        <strain evidence="2 3">16Sb5-5</strain>
    </source>
</reference>
<dbReference type="Gene3D" id="3.90.920.10">
    <property type="entry name" value="DNA primase, PRIM domain"/>
    <property type="match status" value="1"/>
</dbReference>
<comment type="caution">
    <text evidence="2">The sequence shown here is derived from an EMBL/GenBank/DDBJ whole genome shotgun (WGS) entry which is preliminary data.</text>
</comment>
<keyword evidence="2" id="KW-0436">Ligase</keyword>
<feature type="domain" description="DNA ligase D polymerase" evidence="1">
    <location>
        <begin position="28"/>
        <end position="275"/>
    </location>
</feature>
<dbReference type="EMBL" id="QOUI01000004">
    <property type="protein sequence ID" value="RCK69930.1"/>
    <property type="molecule type" value="Genomic_DNA"/>
</dbReference>
<dbReference type="AlphaFoldDB" id="A0A367YVV2"/>
<evidence type="ECO:0000313" key="3">
    <source>
        <dbReference type="Proteomes" id="UP000252770"/>
    </source>
</evidence>
<dbReference type="InterPro" id="IPR014145">
    <property type="entry name" value="LigD_pol_dom"/>
</dbReference>